<evidence type="ECO:0000313" key="2">
    <source>
        <dbReference type="Proteomes" id="UP000239724"/>
    </source>
</evidence>
<protein>
    <submittedName>
        <fullName evidence="1">Uncharacterized protein</fullName>
    </submittedName>
</protein>
<dbReference type="AlphaFoldDB" id="A0A2S6MZT3"/>
<proteinExistence type="predicted"/>
<evidence type="ECO:0000313" key="1">
    <source>
        <dbReference type="EMBL" id="PPQ27860.1"/>
    </source>
</evidence>
<dbReference type="EMBL" id="NHRY01000252">
    <property type="protein sequence ID" value="PPQ27860.1"/>
    <property type="molecule type" value="Genomic_DNA"/>
</dbReference>
<reference evidence="1 2" key="1">
    <citation type="journal article" date="2018" name="Arch. Microbiol.">
        <title>New insights into the metabolic potential of the phototrophic purple bacterium Rhodopila globiformis DSM 161(T) from its draft genome sequence and evidence for a vanadium-dependent nitrogenase.</title>
        <authorList>
            <person name="Imhoff J.F."/>
            <person name="Rahn T."/>
            <person name="Kunzel S."/>
            <person name="Neulinger S.C."/>
        </authorList>
    </citation>
    <scope>NUCLEOTIDE SEQUENCE [LARGE SCALE GENOMIC DNA]</scope>
    <source>
        <strain evidence="1 2">DSM 161</strain>
    </source>
</reference>
<dbReference type="Proteomes" id="UP000239724">
    <property type="component" value="Unassembled WGS sequence"/>
</dbReference>
<gene>
    <name evidence="1" type="ORF">CCS01_25965</name>
</gene>
<organism evidence="1 2">
    <name type="scientific">Rhodopila globiformis</name>
    <name type="common">Rhodopseudomonas globiformis</name>
    <dbReference type="NCBI Taxonomy" id="1071"/>
    <lineage>
        <taxon>Bacteria</taxon>
        <taxon>Pseudomonadati</taxon>
        <taxon>Pseudomonadota</taxon>
        <taxon>Alphaproteobacteria</taxon>
        <taxon>Acetobacterales</taxon>
        <taxon>Acetobacteraceae</taxon>
        <taxon>Rhodopila</taxon>
    </lineage>
</organism>
<name>A0A2S6MZT3_RHOGL</name>
<keyword evidence="2" id="KW-1185">Reference proteome</keyword>
<dbReference type="OrthoDB" id="7285134at2"/>
<sequence length="299" mass="31276">MRSLFRCNSCAGPATGATALSRPPARAACVAVFLLLGLLPARAEVSPQDGYTKDGAPQIHIELAPYLWLPASNAQVTLGNGATAAASAGVPSLSQLANVLTGAFMGVGVLRYGPWSGELNIDYVGASQNKGLPPDVLGRPRSLTIDVSTVRVAPGIGYQVFNGFVGGIPATLDGRVGFAWFSASSTLDLDRIGLLGRERVIGISQSGDFTQPWLGLRGAIYPSPRWRFMLEAQGQGFGVSGGSWGWQVSAIGTWAATSWLNLNAGFMALHESGNLDASRAVKAFNATLYGPVLSVSFTF</sequence>
<comment type="caution">
    <text evidence="1">The sequence shown here is derived from an EMBL/GenBank/DDBJ whole genome shotgun (WGS) entry which is preliminary data.</text>
</comment>
<accession>A0A2S6MZT3</accession>
<dbReference type="RefSeq" id="WP_104521732.1">
    <property type="nucleotide sequence ID" value="NZ_NHRY01000252.1"/>
</dbReference>